<feature type="domain" description="Topoisomerase 6 subunit A/Spo11 TOPRIM" evidence="14">
    <location>
        <begin position="112"/>
        <end position="274"/>
    </location>
</feature>
<dbReference type="GO" id="GO:0046872">
    <property type="term" value="F:metal ion binding"/>
    <property type="evidence" value="ECO:0007669"/>
    <property type="project" value="UniProtKB-KW"/>
</dbReference>
<dbReference type="PANTHER" id="PTHR10848:SF0">
    <property type="entry name" value="MEIOTIC RECOMBINATION PROTEIN SPO11"/>
    <property type="match status" value="1"/>
</dbReference>
<dbReference type="InterPro" id="IPR013048">
    <property type="entry name" value="Meiotic_Spo11"/>
</dbReference>
<dbReference type="InParanoid" id="A0A409XIH5"/>
<evidence type="ECO:0000256" key="1">
    <source>
        <dbReference type="ARBA" id="ARBA00000185"/>
    </source>
</evidence>
<comment type="catalytic activity">
    <reaction evidence="1 12">
        <text>ATP-dependent breakage, passage and rejoining of double-stranded DNA.</text>
        <dbReference type="EC" id="5.6.2.2"/>
    </reaction>
</comment>
<dbReference type="STRING" id="93625.A0A409XIH5"/>
<dbReference type="PANTHER" id="PTHR10848">
    <property type="entry name" value="MEIOTIC RECOMBINATION PROTEIN SPO11"/>
    <property type="match status" value="1"/>
</dbReference>
<dbReference type="InterPro" id="IPR034136">
    <property type="entry name" value="TOPRIM_Topo6A/Spo11"/>
</dbReference>
<dbReference type="PRINTS" id="PR01551">
    <property type="entry name" value="SPO11HOMOLOG"/>
</dbReference>
<comment type="similarity">
    <text evidence="4 12">Belongs to the TOP6A family.</text>
</comment>
<evidence type="ECO:0000256" key="11">
    <source>
        <dbReference type="ARBA" id="ARBA00023242"/>
    </source>
</evidence>
<dbReference type="SUPFAM" id="SSF56726">
    <property type="entry name" value="DNA topoisomerase IV, alpha subunit"/>
    <property type="match status" value="1"/>
</dbReference>
<keyword evidence="8 12" id="KW-0799">Topoisomerase</keyword>
<evidence type="ECO:0000256" key="5">
    <source>
        <dbReference type="ARBA" id="ARBA00012895"/>
    </source>
</evidence>
<evidence type="ECO:0000256" key="8">
    <source>
        <dbReference type="ARBA" id="ARBA00023029"/>
    </source>
</evidence>
<keyword evidence="10 12" id="KW-0413">Isomerase</keyword>
<dbReference type="Pfam" id="PF21180">
    <property type="entry name" value="TOP6A-Spo11_Toprim"/>
    <property type="match status" value="1"/>
</dbReference>
<keyword evidence="11" id="KW-0539">Nucleus</keyword>
<dbReference type="GO" id="GO:0003918">
    <property type="term" value="F:DNA topoisomerase type II (double strand cut, ATP-hydrolyzing) activity"/>
    <property type="evidence" value="ECO:0007669"/>
    <property type="project" value="UniProtKB-UniRule"/>
</dbReference>
<evidence type="ECO:0000256" key="2">
    <source>
        <dbReference type="ARBA" id="ARBA00001946"/>
    </source>
</evidence>
<accession>A0A409XIH5</accession>
<evidence type="ECO:0000256" key="4">
    <source>
        <dbReference type="ARBA" id="ARBA00006559"/>
    </source>
</evidence>
<keyword evidence="7" id="KW-0460">Magnesium</keyword>
<reference evidence="15 16" key="1">
    <citation type="journal article" date="2018" name="Evol. Lett.">
        <title>Horizontal gene cluster transfer increased hallucinogenic mushroom diversity.</title>
        <authorList>
            <person name="Reynolds H.T."/>
            <person name="Vijayakumar V."/>
            <person name="Gluck-Thaler E."/>
            <person name="Korotkin H.B."/>
            <person name="Matheny P.B."/>
            <person name="Slot J.C."/>
        </authorList>
    </citation>
    <scope>NUCLEOTIDE SEQUENCE [LARGE SCALE GENOMIC DNA]</scope>
    <source>
        <strain evidence="15 16">2631</strain>
    </source>
</reference>
<dbReference type="GO" id="GO:0003677">
    <property type="term" value="F:DNA binding"/>
    <property type="evidence" value="ECO:0007669"/>
    <property type="project" value="UniProtKB-UniRule"/>
</dbReference>
<evidence type="ECO:0000256" key="10">
    <source>
        <dbReference type="ARBA" id="ARBA00023235"/>
    </source>
</evidence>
<evidence type="ECO:0000313" key="15">
    <source>
        <dbReference type="EMBL" id="PPQ90548.1"/>
    </source>
</evidence>
<dbReference type="CDD" id="cd00223">
    <property type="entry name" value="TOPRIM_TopoIIB_SPO"/>
    <property type="match status" value="1"/>
</dbReference>
<dbReference type="EMBL" id="NHYD01001616">
    <property type="protein sequence ID" value="PPQ90548.1"/>
    <property type="molecule type" value="Genomic_DNA"/>
</dbReference>
<dbReference type="PROSITE" id="PS52041">
    <property type="entry name" value="TOPO_IIB"/>
    <property type="match status" value="1"/>
</dbReference>
<dbReference type="InterPro" id="IPR036388">
    <property type="entry name" value="WH-like_DNA-bd_sf"/>
</dbReference>
<dbReference type="OrthoDB" id="5377392at2759"/>
<gene>
    <name evidence="15" type="ORF">CVT25_015862</name>
</gene>
<dbReference type="InterPro" id="IPR013049">
    <property type="entry name" value="Spo11/TopoVI_A_N"/>
</dbReference>
<organism evidence="15 16">
    <name type="scientific">Psilocybe cyanescens</name>
    <dbReference type="NCBI Taxonomy" id="93625"/>
    <lineage>
        <taxon>Eukaryota</taxon>
        <taxon>Fungi</taxon>
        <taxon>Dikarya</taxon>
        <taxon>Basidiomycota</taxon>
        <taxon>Agaricomycotina</taxon>
        <taxon>Agaricomycetes</taxon>
        <taxon>Agaricomycetidae</taxon>
        <taxon>Agaricales</taxon>
        <taxon>Agaricineae</taxon>
        <taxon>Strophariaceae</taxon>
        <taxon>Psilocybe</taxon>
    </lineage>
</organism>
<proteinExistence type="inferred from homology"/>
<keyword evidence="16" id="KW-1185">Reference proteome</keyword>
<dbReference type="GO" id="GO:0000228">
    <property type="term" value="C:nuclear chromosome"/>
    <property type="evidence" value="ECO:0007669"/>
    <property type="project" value="TreeGrafter"/>
</dbReference>
<sequence length="339" mass="38030">MIAQLFRVLDLAHEATLNGIPATKRDIYYQDVPLFKKQKVVDTLVDDLAATFQLERSDLNIRSSSKGLICGSGLMITLISGEIIYCHDSEGTLIPPGEDIETFGIDEDVAWILVVEKEAVFQTLCRLQISKHDSMLGPGIIITGKGYPDVATRHVVKSLASALPRSIPILGLMDGDPFGLDILSVYKYGSRSMQHENDKLATKRMKWVGIWASELDRLKICKEHLLFITKHDEKKALSMLRRKDVPMPKKWKKELQHMLHSRRKAEIEILSSQQSHNADIPEETIGNLNAKGQYSVDHQGISLEPKPESAQPQGLLLSYLESKITEFVAEARHIIVTKA</sequence>
<evidence type="ECO:0000259" key="14">
    <source>
        <dbReference type="Pfam" id="PF21180"/>
    </source>
</evidence>
<dbReference type="FunCoup" id="A0A409XIH5">
    <property type="interactions" value="94"/>
</dbReference>
<evidence type="ECO:0000259" key="13">
    <source>
        <dbReference type="Pfam" id="PF04406"/>
    </source>
</evidence>
<dbReference type="Proteomes" id="UP000283269">
    <property type="component" value="Unassembled WGS sequence"/>
</dbReference>
<comment type="cofactor">
    <cofactor evidence="2">
        <name>Mg(2+)</name>
        <dbReference type="ChEBI" id="CHEBI:18420"/>
    </cofactor>
</comment>
<comment type="subcellular location">
    <subcellularLocation>
        <location evidence="3">Nucleus</location>
    </subcellularLocation>
</comment>
<comment type="caution">
    <text evidence="15">The sequence shown here is derived from an EMBL/GenBank/DDBJ whole genome shotgun (WGS) entry which is preliminary data.</text>
</comment>
<feature type="domain" description="Spo11/DNA topoisomerase VI subunit A N-terminal" evidence="13">
    <location>
        <begin position="2"/>
        <end position="61"/>
    </location>
</feature>
<dbReference type="AlphaFoldDB" id="A0A409XIH5"/>
<dbReference type="InterPro" id="IPR002815">
    <property type="entry name" value="Spo11/TopoVI_A"/>
</dbReference>
<dbReference type="PRINTS" id="PR01550">
    <property type="entry name" value="TOP6AFAMILY"/>
</dbReference>
<evidence type="ECO:0000256" key="12">
    <source>
        <dbReference type="PROSITE-ProRule" id="PRU01385"/>
    </source>
</evidence>
<evidence type="ECO:0000256" key="6">
    <source>
        <dbReference type="ARBA" id="ARBA00022723"/>
    </source>
</evidence>
<dbReference type="Gene3D" id="3.40.1360.10">
    <property type="match status" value="1"/>
</dbReference>
<dbReference type="GO" id="GO:0000706">
    <property type="term" value="P:meiotic DNA double-strand break processing"/>
    <property type="evidence" value="ECO:0007669"/>
    <property type="project" value="TreeGrafter"/>
</dbReference>
<name>A0A409XIH5_PSICY</name>
<evidence type="ECO:0000256" key="3">
    <source>
        <dbReference type="ARBA" id="ARBA00004123"/>
    </source>
</evidence>
<dbReference type="GO" id="GO:0005524">
    <property type="term" value="F:ATP binding"/>
    <property type="evidence" value="ECO:0007669"/>
    <property type="project" value="InterPro"/>
</dbReference>
<dbReference type="GO" id="GO:0042138">
    <property type="term" value="P:meiotic DNA double-strand break formation"/>
    <property type="evidence" value="ECO:0007669"/>
    <property type="project" value="InterPro"/>
</dbReference>
<keyword evidence="9 12" id="KW-0238">DNA-binding</keyword>
<feature type="active site" description="O-(5'-phospho-DNA)-tyrosine intermediate" evidence="12">
    <location>
        <position position="29"/>
    </location>
</feature>
<dbReference type="Gene3D" id="1.10.10.10">
    <property type="entry name" value="Winged helix-like DNA-binding domain superfamily/Winged helix DNA-binding domain"/>
    <property type="match status" value="1"/>
</dbReference>
<evidence type="ECO:0000256" key="9">
    <source>
        <dbReference type="ARBA" id="ARBA00023125"/>
    </source>
</evidence>
<dbReference type="Pfam" id="PF04406">
    <property type="entry name" value="TP6A_N"/>
    <property type="match status" value="1"/>
</dbReference>
<protein>
    <recommendedName>
        <fullName evidence="5">DNA topoisomerase (ATP-hydrolyzing)</fullName>
        <ecNumber evidence="5">5.6.2.2</ecNumber>
    </recommendedName>
</protein>
<evidence type="ECO:0000256" key="7">
    <source>
        <dbReference type="ARBA" id="ARBA00022842"/>
    </source>
</evidence>
<dbReference type="EC" id="5.6.2.2" evidence="5"/>
<evidence type="ECO:0000313" key="16">
    <source>
        <dbReference type="Proteomes" id="UP000283269"/>
    </source>
</evidence>
<keyword evidence="6" id="KW-0479">Metal-binding</keyword>
<dbReference type="GO" id="GO:0007131">
    <property type="term" value="P:reciprocal meiotic recombination"/>
    <property type="evidence" value="ECO:0007669"/>
    <property type="project" value="TreeGrafter"/>
</dbReference>
<dbReference type="InterPro" id="IPR036078">
    <property type="entry name" value="Spo11/TopoVI_A_sf"/>
</dbReference>